<dbReference type="Pfam" id="PF00999">
    <property type="entry name" value="Na_H_Exchanger"/>
    <property type="match status" value="1"/>
</dbReference>
<dbReference type="AlphaFoldDB" id="A0A0D6EJP0"/>
<sequence length="1026" mass="108042">MSSSSVAAKVTATLVGAAHATITATLPAAPSQSAAAASIFDPSHPSPVKYSASDPLVLFIVQAAIIVGFSRILHFFLRYLRQPRVISEVIAGILIGPSAFGRIPGFTSSIFPSPSIPNLNLVANLGLVLFLFLVGLEVDFSLFRRNVAVSSSISFIGMVIPFGLGAAVSKGLYDTFVEKSKNYGTFLLFIGTANAITAFPVLARILTDENLLQNHVGVIVLSAGVGNDVVGWILLALAIALVNASSGIVVLYVILTSIAWILVLWFIGRPALIWLGRKTRSFGEAGPSQAMTVCVVFLVLASAFLTDRIGMPVLHAIFGAFLVGLIVPKQIRHRLTEKIEDLVTVLFLPLYFALSGLNTDLSLLSDGSIWGWTVCVIVVAFASKFLACGAVAKGFGMDWRESGAVGSLMGELKSPMLGWLAGLSGIPSIQLTRILATACKGLVELIVLNIGLSAGILNNQIFAMFVLMALVTTFITTPLTLAFYPVSYRLKKDRERRALTSTTFGSLGKDDSGPGTATSGDGVVEKPLSRFAVVLEQFDHLPALMAFLRLVKAPSVVNASATAAGGQSASDRAAAEEKSALALADDSPASSRPVFPAASNTPSLSALRLVALTDRTSALLRAASSTSALLRADSLSSVLRSFAAGLGISVHSRLSIVNHEGYVEQVAQFVEESESEMLVLPWALEGVAKAGEREGDDDVEEIGVVEQYLPNPFEGLFGVEKGSKGTKGGEAAEYAAFARKVFAQASCDVALFLDRSSSASSTTMISLPTSRSHLFLPFYGGSDDRLCLSLLIQLVASNPGLTATVLRLTKAAELTADDRELEKTGTKLSYASTDGTDASFQQPVEQGIFTIHGAGGAAMGDTMYPTVADQRRGEHGLASETQDDVCLAHYFSSPDSPRSAADGSLRRRIDYSTVSTSQPLHYAMARIVALSTSSASTSTSPASAPARPPLVVLAGRARFDAPSHAAELAAFLKVNAAKVQRSIAKSSEVRRALGETATGCVVAGVGDAVWVVQRRGKGGTVKEKDV</sequence>
<feature type="transmembrane region" description="Helical" evidence="8">
    <location>
        <begin position="369"/>
        <end position="392"/>
    </location>
</feature>
<feature type="transmembrane region" description="Helical" evidence="8">
    <location>
        <begin position="56"/>
        <end position="77"/>
    </location>
</feature>
<feature type="transmembrane region" description="Helical" evidence="8">
    <location>
        <begin position="89"/>
        <end position="111"/>
    </location>
</feature>
<dbReference type="EMBL" id="CENE01000004">
    <property type="protein sequence ID" value="CEQ39973.1"/>
    <property type="molecule type" value="Genomic_DNA"/>
</dbReference>
<keyword evidence="5" id="KW-0406">Ion transport</keyword>
<name>A0A0D6EJP0_SPOSA</name>
<evidence type="ECO:0000256" key="1">
    <source>
        <dbReference type="ARBA" id="ARBA00004141"/>
    </source>
</evidence>
<evidence type="ECO:0000256" key="2">
    <source>
        <dbReference type="ARBA" id="ARBA00022448"/>
    </source>
</evidence>
<keyword evidence="4 8" id="KW-1133">Transmembrane helix</keyword>
<feature type="transmembrane region" description="Helical" evidence="8">
    <location>
        <begin position="185"/>
        <end position="206"/>
    </location>
</feature>
<accession>A0A0D6EJP0</accession>
<feature type="transmembrane region" description="Helical" evidence="8">
    <location>
        <begin position="311"/>
        <end position="327"/>
    </location>
</feature>
<keyword evidence="2" id="KW-0813">Transport</keyword>
<feature type="region of interest" description="Disordered" evidence="7">
    <location>
        <begin position="501"/>
        <end position="521"/>
    </location>
</feature>
<dbReference type="Gene3D" id="1.20.1530.20">
    <property type="match status" value="2"/>
</dbReference>
<proteinExistence type="predicted"/>
<dbReference type="PANTHER" id="PTHR32468:SF0">
    <property type="entry name" value="K(+)_H(+) ANTIPORTER 1"/>
    <property type="match status" value="1"/>
</dbReference>
<evidence type="ECO:0000256" key="6">
    <source>
        <dbReference type="ARBA" id="ARBA00023136"/>
    </source>
</evidence>
<evidence type="ECO:0000256" key="4">
    <source>
        <dbReference type="ARBA" id="ARBA00022989"/>
    </source>
</evidence>
<organism evidence="10 11">
    <name type="scientific">Sporidiobolus salmonicolor</name>
    <name type="common">Yeast-like fungus</name>
    <name type="synonym">Sporobolomyces salmonicolor</name>
    <dbReference type="NCBI Taxonomy" id="5005"/>
    <lineage>
        <taxon>Eukaryota</taxon>
        <taxon>Fungi</taxon>
        <taxon>Dikarya</taxon>
        <taxon>Basidiomycota</taxon>
        <taxon>Pucciniomycotina</taxon>
        <taxon>Microbotryomycetes</taxon>
        <taxon>Sporidiobolales</taxon>
        <taxon>Sporidiobolaceae</taxon>
        <taxon>Sporobolomyces</taxon>
    </lineage>
</organism>
<keyword evidence="11" id="KW-1185">Reference proteome</keyword>
<evidence type="ECO:0000313" key="10">
    <source>
        <dbReference type="EMBL" id="CEQ39973.1"/>
    </source>
</evidence>
<protein>
    <submittedName>
        <fullName evidence="10">SPOSA6832_01550-mRNA-1:cds</fullName>
    </submittedName>
</protein>
<feature type="transmembrane region" description="Helical" evidence="8">
    <location>
        <begin position="218"/>
        <end position="242"/>
    </location>
</feature>
<gene>
    <name evidence="10" type="primary">SPOSA6832_01550</name>
</gene>
<comment type="subcellular location">
    <subcellularLocation>
        <location evidence="1">Membrane</location>
        <topology evidence="1">Multi-pass membrane protein</topology>
    </subcellularLocation>
</comment>
<keyword evidence="6 8" id="KW-0472">Membrane</keyword>
<feature type="transmembrane region" description="Helical" evidence="8">
    <location>
        <begin position="123"/>
        <end position="143"/>
    </location>
</feature>
<dbReference type="InterPro" id="IPR038770">
    <property type="entry name" value="Na+/solute_symporter_sf"/>
</dbReference>
<feature type="transmembrane region" description="Helical" evidence="8">
    <location>
        <begin position="462"/>
        <end position="486"/>
    </location>
</feature>
<evidence type="ECO:0000259" key="9">
    <source>
        <dbReference type="Pfam" id="PF00999"/>
    </source>
</evidence>
<dbReference type="PANTHER" id="PTHR32468">
    <property type="entry name" value="CATION/H + ANTIPORTER"/>
    <property type="match status" value="1"/>
</dbReference>
<evidence type="ECO:0000313" key="11">
    <source>
        <dbReference type="Proteomes" id="UP000243876"/>
    </source>
</evidence>
<feature type="transmembrane region" description="Helical" evidence="8">
    <location>
        <begin position="288"/>
        <end position="305"/>
    </location>
</feature>
<dbReference type="OrthoDB" id="2687058at2759"/>
<dbReference type="Proteomes" id="UP000243876">
    <property type="component" value="Unassembled WGS sequence"/>
</dbReference>
<evidence type="ECO:0000256" key="7">
    <source>
        <dbReference type="SAM" id="MobiDB-lite"/>
    </source>
</evidence>
<dbReference type="GO" id="GO:0016020">
    <property type="term" value="C:membrane"/>
    <property type="evidence" value="ECO:0007669"/>
    <property type="project" value="UniProtKB-SubCell"/>
</dbReference>
<reference evidence="11" key="1">
    <citation type="submission" date="2015-02" db="EMBL/GenBank/DDBJ databases">
        <authorList>
            <person name="Gon?alves P."/>
        </authorList>
    </citation>
    <scope>NUCLEOTIDE SEQUENCE [LARGE SCALE GENOMIC DNA]</scope>
</reference>
<feature type="domain" description="Cation/H+ exchanger transmembrane" evidence="9">
    <location>
        <begin position="72"/>
        <end position="477"/>
    </location>
</feature>
<evidence type="ECO:0000256" key="5">
    <source>
        <dbReference type="ARBA" id="ARBA00023065"/>
    </source>
</evidence>
<evidence type="ECO:0000256" key="3">
    <source>
        <dbReference type="ARBA" id="ARBA00022692"/>
    </source>
</evidence>
<dbReference type="InterPro" id="IPR050794">
    <property type="entry name" value="CPA2_transporter"/>
</dbReference>
<feature type="transmembrane region" description="Helical" evidence="8">
    <location>
        <begin position="155"/>
        <end position="173"/>
    </location>
</feature>
<keyword evidence="3 8" id="KW-0812">Transmembrane</keyword>
<dbReference type="GO" id="GO:0015297">
    <property type="term" value="F:antiporter activity"/>
    <property type="evidence" value="ECO:0007669"/>
    <property type="project" value="InterPro"/>
</dbReference>
<dbReference type="GO" id="GO:1902600">
    <property type="term" value="P:proton transmembrane transport"/>
    <property type="evidence" value="ECO:0007669"/>
    <property type="project" value="InterPro"/>
</dbReference>
<feature type="transmembrane region" description="Helical" evidence="8">
    <location>
        <begin position="248"/>
        <end position="267"/>
    </location>
</feature>
<dbReference type="InterPro" id="IPR006153">
    <property type="entry name" value="Cation/H_exchanger_TM"/>
</dbReference>
<feature type="transmembrane region" description="Helical" evidence="8">
    <location>
        <begin position="339"/>
        <end position="357"/>
    </location>
</feature>
<evidence type="ECO:0000256" key="8">
    <source>
        <dbReference type="SAM" id="Phobius"/>
    </source>
</evidence>